<protein>
    <submittedName>
        <fullName evidence="3">Piso0_004495 protein</fullName>
    </submittedName>
</protein>
<dbReference type="InterPro" id="IPR013715">
    <property type="entry name" value="DUF1746"/>
</dbReference>
<organism evidence="3 5">
    <name type="scientific">Pichia sorbitophila (strain ATCC MYA-4447 / BCRC 22081 / CBS 7064 / NBRC 10061 / NRRL Y-12695)</name>
    <name type="common">Hybrid yeast</name>
    <dbReference type="NCBI Taxonomy" id="559304"/>
    <lineage>
        <taxon>Eukaryota</taxon>
        <taxon>Fungi</taxon>
        <taxon>Dikarya</taxon>
        <taxon>Ascomycota</taxon>
        <taxon>Saccharomycotina</taxon>
        <taxon>Pichiomycetes</taxon>
        <taxon>Debaryomycetaceae</taxon>
        <taxon>Millerozyma</taxon>
    </lineage>
</organism>
<accession>G8Y8Y4</accession>
<dbReference type="FunCoup" id="G8Y8Y4">
    <property type="interactions" value="29"/>
</dbReference>
<keyword evidence="1" id="KW-1133">Transmembrane helix</keyword>
<proteinExistence type="predicted"/>
<dbReference type="HOGENOM" id="CLU_074141_0_0_1"/>
<keyword evidence="1" id="KW-0472">Membrane</keyword>
<dbReference type="Proteomes" id="UP000005222">
    <property type="component" value="Chromosome K"/>
</dbReference>
<evidence type="ECO:0000313" key="4">
    <source>
        <dbReference type="EMBL" id="CCE84929.1"/>
    </source>
</evidence>
<dbReference type="EMBL" id="FO082049">
    <property type="protein sequence ID" value="CCE83898.1"/>
    <property type="molecule type" value="Genomic_DNA"/>
</dbReference>
<dbReference type="eggNOG" id="ENOG502S4TY">
    <property type="taxonomic scope" value="Eukaryota"/>
</dbReference>
<feature type="transmembrane region" description="Helical" evidence="1">
    <location>
        <begin position="103"/>
        <end position="129"/>
    </location>
</feature>
<keyword evidence="5" id="KW-1185">Reference proteome</keyword>
<gene>
    <name evidence="3" type="primary">Piso0_004495</name>
    <name evidence="3" type="ORF">GNLVRS01_PISO0K18138g</name>
    <name evidence="4" type="ORF">GNLVRS01_PISO0L18139g</name>
</gene>
<dbReference type="GO" id="GO:0032933">
    <property type="term" value="P:SREBP signaling pathway"/>
    <property type="evidence" value="ECO:0007669"/>
    <property type="project" value="InterPro"/>
</dbReference>
<keyword evidence="1" id="KW-0812">Transmembrane</keyword>
<evidence type="ECO:0000313" key="5">
    <source>
        <dbReference type="Proteomes" id="UP000005222"/>
    </source>
</evidence>
<evidence type="ECO:0000256" key="1">
    <source>
        <dbReference type="SAM" id="Phobius"/>
    </source>
</evidence>
<reference evidence="5" key="2">
    <citation type="journal article" date="2012" name="G3 (Bethesda)">
        <title>Pichia sorbitophila, an interspecies yeast hybrid reveals early steps of genome resolution following polyploidization.</title>
        <authorList>
            <person name="Leh Louis V."/>
            <person name="Despons L."/>
            <person name="Friedrich A."/>
            <person name="Martin T."/>
            <person name="Durrens P."/>
            <person name="Casaregola S."/>
            <person name="Neuveglise C."/>
            <person name="Fairhead C."/>
            <person name="Marck C."/>
            <person name="Cruz J.A."/>
            <person name="Straub M.L."/>
            <person name="Kugler V."/>
            <person name="Sacerdot C."/>
            <person name="Uzunov Z."/>
            <person name="Thierry A."/>
            <person name="Weiss S."/>
            <person name="Bleykasten C."/>
            <person name="De Montigny J."/>
            <person name="Jacques N."/>
            <person name="Jung P."/>
            <person name="Lemaire M."/>
            <person name="Mallet S."/>
            <person name="Morel G."/>
            <person name="Richard G.F."/>
            <person name="Sarkar A."/>
            <person name="Savel G."/>
            <person name="Schacherer J."/>
            <person name="Seret M.L."/>
            <person name="Talla E."/>
            <person name="Samson G."/>
            <person name="Jubin C."/>
            <person name="Poulain J."/>
            <person name="Vacherie B."/>
            <person name="Barbe V."/>
            <person name="Pelletier E."/>
            <person name="Sherman D.J."/>
            <person name="Westhof E."/>
            <person name="Weissenbach J."/>
            <person name="Baret P.V."/>
            <person name="Wincker P."/>
            <person name="Gaillardin C."/>
            <person name="Dujon B."/>
            <person name="Souciet J.L."/>
        </authorList>
    </citation>
    <scope>NUCLEOTIDE SEQUENCE [LARGE SCALE GENOMIC DNA]</scope>
    <source>
        <strain evidence="5">ATCC MYA-4447 / BCRC 22081 / CBS 7064 / NBRC 10061 / NRRL Y-12695</strain>
    </source>
</reference>
<dbReference type="AlphaFoldDB" id="G8Y8Y4"/>
<dbReference type="InParanoid" id="G8Y8Y4"/>
<dbReference type="PANTHER" id="PTHR39405:SF1">
    <property type="entry name" value="DSC E3 UBIQUITIN LIGASE COMPLEX SUBUNIT 4"/>
    <property type="match status" value="1"/>
</dbReference>
<reference evidence="3" key="1">
    <citation type="submission" date="2011-10" db="EMBL/GenBank/DDBJ databases">
        <authorList>
            <person name="Genoscope - CEA"/>
        </authorList>
    </citation>
    <scope>NUCLEOTIDE SEQUENCE</scope>
</reference>
<feature type="domain" description="DUF1746" evidence="2">
    <location>
        <begin position="53"/>
        <end position="173"/>
    </location>
</feature>
<evidence type="ECO:0000313" key="3">
    <source>
        <dbReference type="EMBL" id="CCE83898.1"/>
    </source>
</evidence>
<dbReference type="STRING" id="559304.G8Y8Y4"/>
<sequence>MSRSSLGKQGIEDQIAAFREQQFPSLEETLSNNKKVLYKRKKHFLSDLKETVKFSGFLLIAFMYLKDISFFRLVLRSFVQYTIGNPLPRPNLRLMMSDQNKMMLSKLILGTLLAVNTFCFLMHCIFGVYKESPFQDDYLYGSLFVQYIGERLPYSRLELVVLDVAICFFQLLYHILSLDTDDSEVLSPGSESENGRDEAQEVLSLHKDGDGYTGNVHLITIDIISAIKRILSYEGRFQMPQLETTETDIPTINSNPFGFV</sequence>
<dbReference type="InterPro" id="IPR038967">
    <property type="entry name" value="Dsc4-like"/>
</dbReference>
<name>G8Y8Y4_PICSO</name>
<dbReference type="PANTHER" id="PTHR39405">
    <property type="entry name" value="DSC E3 UBIQUITIN LIGASE COMPLEX SUBUNIT 4"/>
    <property type="match status" value="1"/>
</dbReference>
<dbReference type="OMA" id="FIQLVFH"/>
<evidence type="ECO:0000259" key="2">
    <source>
        <dbReference type="Pfam" id="PF08508"/>
    </source>
</evidence>
<dbReference type="Pfam" id="PF08508">
    <property type="entry name" value="DUF1746"/>
    <property type="match status" value="1"/>
</dbReference>
<dbReference type="GO" id="GO:0044695">
    <property type="term" value="C:Dsc E3 ubiquitin ligase complex"/>
    <property type="evidence" value="ECO:0007669"/>
    <property type="project" value="InterPro"/>
</dbReference>
<dbReference type="GO" id="GO:0005783">
    <property type="term" value="C:endoplasmic reticulum"/>
    <property type="evidence" value="ECO:0007669"/>
    <property type="project" value="TreeGrafter"/>
</dbReference>
<dbReference type="Proteomes" id="UP000005222">
    <property type="component" value="Chromosome L"/>
</dbReference>
<dbReference type="OrthoDB" id="5428737at2759"/>
<dbReference type="EMBL" id="FO082048">
    <property type="protein sequence ID" value="CCE84929.1"/>
    <property type="molecule type" value="Genomic_DNA"/>
</dbReference>